<gene>
    <name evidence="2" type="ORF">X929_03375</name>
</gene>
<feature type="signal peptide" evidence="1">
    <location>
        <begin position="1"/>
        <end position="23"/>
    </location>
</feature>
<protein>
    <submittedName>
        <fullName evidence="2">Uncharacterized protein</fullName>
    </submittedName>
</protein>
<name>A0A2K1P3C4_9BACT</name>
<comment type="caution">
    <text evidence="2">The sequence shown here is derived from an EMBL/GenBank/DDBJ whole genome shotgun (WGS) entry which is preliminary data.</text>
</comment>
<evidence type="ECO:0000256" key="1">
    <source>
        <dbReference type="SAM" id="SignalP"/>
    </source>
</evidence>
<dbReference type="EMBL" id="AZRL01000006">
    <property type="protein sequence ID" value="PNR97295.1"/>
    <property type="molecule type" value="Genomic_DNA"/>
</dbReference>
<sequence length="177" mass="20359">MIKATKFTSILLIFLLFVFSSFASNTSYARLPDLDNLSLTSGTHGNLNLLELISEIEVDQKEKSTITIGVYYLASTDDHTIKIKELNDLYYNQDYSSNFNSIASKSHNRSKSLSDKFIKSDPNVNNKNHKNDYSYKNELANKFVQKNSRLDYILSLNLFKQNTPDFIEIQQNVFIFS</sequence>
<proteinExistence type="predicted"/>
<accession>A0A2K1P3C4</accession>
<evidence type="ECO:0000313" key="3">
    <source>
        <dbReference type="Proteomes" id="UP000236434"/>
    </source>
</evidence>
<dbReference type="OrthoDB" id="49281at2"/>
<keyword evidence="1" id="KW-0732">Signal</keyword>
<reference evidence="2 3" key="1">
    <citation type="submission" date="2013-12" db="EMBL/GenBank/DDBJ databases">
        <title>Comparative genomics of Petrotoga isolates.</title>
        <authorList>
            <person name="Nesbo C.L."/>
            <person name="Charchuk R."/>
            <person name="Chow K."/>
        </authorList>
    </citation>
    <scope>NUCLEOTIDE SEQUENCE [LARGE SCALE GENOMIC DNA]</scope>
    <source>
        <strain evidence="2 3">DSM 13574</strain>
    </source>
</reference>
<dbReference type="AlphaFoldDB" id="A0A2K1P3C4"/>
<dbReference type="RefSeq" id="WP_103066626.1">
    <property type="nucleotide sequence ID" value="NZ_AZRL01000006.1"/>
</dbReference>
<dbReference type="Proteomes" id="UP000236434">
    <property type="component" value="Unassembled WGS sequence"/>
</dbReference>
<organism evidence="2 3">
    <name type="scientific">Petrotoga olearia DSM 13574</name>
    <dbReference type="NCBI Taxonomy" id="1122955"/>
    <lineage>
        <taxon>Bacteria</taxon>
        <taxon>Thermotogati</taxon>
        <taxon>Thermotogota</taxon>
        <taxon>Thermotogae</taxon>
        <taxon>Petrotogales</taxon>
        <taxon>Petrotogaceae</taxon>
        <taxon>Petrotoga</taxon>
    </lineage>
</organism>
<evidence type="ECO:0000313" key="2">
    <source>
        <dbReference type="EMBL" id="PNR97295.1"/>
    </source>
</evidence>
<feature type="chain" id="PRO_5014476861" evidence="1">
    <location>
        <begin position="24"/>
        <end position="177"/>
    </location>
</feature>